<feature type="domain" description="Poly(A) RNA polymerase mitochondrial-like central palm" evidence="12">
    <location>
        <begin position="284"/>
        <end position="425"/>
    </location>
</feature>
<feature type="compositionally biased region" description="Basic and acidic residues" evidence="10">
    <location>
        <begin position="1056"/>
        <end position="1070"/>
    </location>
</feature>
<feature type="region of interest" description="Disordered" evidence="10">
    <location>
        <begin position="642"/>
        <end position="666"/>
    </location>
</feature>
<feature type="compositionally biased region" description="Polar residues" evidence="10">
    <location>
        <begin position="813"/>
        <end position="829"/>
    </location>
</feature>
<evidence type="ECO:0000313" key="13">
    <source>
        <dbReference type="EMBL" id="PWN21173.1"/>
    </source>
</evidence>
<proteinExistence type="inferred from homology"/>
<dbReference type="GO" id="GO:0010605">
    <property type="term" value="P:negative regulation of macromolecule metabolic process"/>
    <property type="evidence" value="ECO:0007669"/>
    <property type="project" value="UniProtKB-ARBA"/>
</dbReference>
<evidence type="ECO:0000259" key="11">
    <source>
        <dbReference type="Pfam" id="PF03828"/>
    </source>
</evidence>
<comment type="cofactor">
    <cofactor evidence="2">
        <name>Mg(2+)</name>
        <dbReference type="ChEBI" id="CHEBI:18420"/>
    </cofactor>
</comment>
<feature type="compositionally biased region" description="Low complexity" evidence="10">
    <location>
        <begin position="74"/>
        <end position="114"/>
    </location>
</feature>
<evidence type="ECO:0000256" key="9">
    <source>
        <dbReference type="ARBA" id="ARBA00022842"/>
    </source>
</evidence>
<evidence type="ECO:0000259" key="12">
    <source>
        <dbReference type="Pfam" id="PF22600"/>
    </source>
</evidence>
<dbReference type="CDD" id="cd05402">
    <property type="entry name" value="NT_PAP_TUTase"/>
    <property type="match status" value="1"/>
</dbReference>
<feature type="compositionally biased region" description="Low complexity" evidence="10">
    <location>
        <begin position="15"/>
        <end position="40"/>
    </location>
</feature>
<evidence type="ECO:0000313" key="14">
    <source>
        <dbReference type="Proteomes" id="UP000245942"/>
    </source>
</evidence>
<evidence type="ECO:0000256" key="6">
    <source>
        <dbReference type="ARBA" id="ARBA00022490"/>
    </source>
</evidence>
<dbReference type="AlphaFoldDB" id="A0A316U9U0"/>
<dbReference type="Gene3D" id="3.30.460.10">
    <property type="entry name" value="Beta Polymerase, domain 2"/>
    <property type="match status" value="1"/>
</dbReference>
<reference evidence="13 14" key="1">
    <citation type="journal article" date="2018" name="Mol. Biol. Evol.">
        <title>Broad Genomic Sampling Reveals a Smut Pathogenic Ancestry of the Fungal Clade Ustilaginomycotina.</title>
        <authorList>
            <person name="Kijpornyongpan T."/>
            <person name="Mondo S.J."/>
            <person name="Barry K."/>
            <person name="Sandor L."/>
            <person name="Lee J."/>
            <person name="Lipzen A."/>
            <person name="Pangilinan J."/>
            <person name="LaButti K."/>
            <person name="Hainaut M."/>
            <person name="Henrissat B."/>
            <person name="Grigoriev I.V."/>
            <person name="Spatafora J.W."/>
            <person name="Aime M.C."/>
        </authorList>
    </citation>
    <scope>NUCLEOTIDE SEQUENCE [LARGE SCALE GENOMIC DNA]</scope>
    <source>
        <strain evidence="13 14">MCA 4718</strain>
    </source>
</reference>
<dbReference type="GO" id="GO:0031123">
    <property type="term" value="P:RNA 3'-end processing"/>
    <property type="evidence" value="ECO:0007669"/>
    <property type="project" value="TreeGrafter"/>
</dbReference>
<keyword evidence="9" id="KW-0460">Magnesium</keyword>
<comment type="subcellular location">
    <subcellularLocation>
        <location evidence="3">Cytoplasm</location>
    </subcellularLocation>
</comment>
<feature type="region of interest" description="Disordered" evidence="10">
    <location>
        <begin position="865"/>
        <end position="893"/>
    </location>
</feature>
<feature type="compositionally biased region" description="Polar residues" evidence="10">
    <location>
        <begin position="1"/>
        <end position="10"/>
    </location>
</feature>
<feature type="domain" description="PAP-associated" evidence="11">
    <location>
        <begin position="522"/>
        <end position="573"/>
    </location>
</feature>
<feature type="compositionally biased region" description="Low complexity" evidence="10">
    <location>
        <begin position="126"/>
        <end position="139"/>
    </location>
</feature>
<dbReference type="Proteomes" id="UP000245942">
    <property type="component" value="Unassembled WGS sequence"/>
</dbReference>
<evidence type="ECO:0000256" key="8">
    <source>
        <dbReference type="ARBA" id="ARBA00022723"/>
    </source>
</evidence>
<feature type="region of interest" description="Disordered" evidence="10">
    <location>
        <begin position="906"/>
        <end position="938"/>
    </location>
</feature>
<organism evidence="13 14">
    <name type="scientific">Pseudomicrostroma glucosiphilum</name>
    <dbReference type="NCBI Taxonomy" id="1684307"/>
    <lineage>
        <taxon>Eukaryota</taxon>
        <taxon>Fungi</taxon>
        <taxon>Dikarya</taxon>
        <taxon>Basidiomycota</taxon>
        <taxon>Ustilaginomycotina</taxon>
        <taxon>Exobasidiomycetes</taxon>
        <taxon>Microstromatales</taxon>
        <taxon>Microstromatales incertae sedis</taxon>
        <taxon>Pseudomicrostroma</taxon>
    </lineage>
</organism>
<feature type="region of interest" description="Disordered" evidence="10">
    <location>
        <begin position="717"/>
        <end position="761"/>
    </location>
</feature>
<dbReference type="STRING" id="1684307.A0A316U9U0"/>
<gene>
    <name evidence="13" type="ORF">BCV69DRAFT_282664</name>
</gene>
<dbReference type="GO" id="GO:1990817">
    <property type="term" value="F:poly(A) RNA polymerase activity"/>
    <property type="evidence" value="ECO:0007669"/>
    <property type="project" value="UniProtKB-EC"/>
</dbReference>
<protein>
    <recommendedName>
        <fullName evidence="5">polynucleotide adenylyltransferase</fullName>
        <ecNumber evidence="5">2.7.7.19</ecNumber>
    </recommendedName>
</protein>
<dbReference type="InterPro" id="IPR002058">
    <property type="entry name" value="PAP_assoc"/>
</dbReference>
<dbReference type="PANTHER" id="PTHR12271">
    <property type="entry name" value="POLY A POLYMERASE CID PAP -RELATED"/>
    <property type="match status" value="1"/>
</dbReference>
<feature type="compositionally biased region" description="Low complexity" evidence="10">
    <location>
        <begin position="208"/>
        <end position="225"/>
    </location>
</feature>
<dbReference type="OrthoDB" id="407432at2759"/>
<comment type="cofactor">
    <cofactor evidence="1">
        <name>Mn(2+)</name>
        <dbReference type="ChEBI" id="CHEBI:29035"/>
    </cofactor>
</comment>
<dbReference type="Pfam" id="PF03828">
    <property type="entry name" value="PAP_assoc"/>
    <property type="match status" value="1"/>
</dbReference>
<feature type="compositionally biased region" description="Polar residues" evidence="10">
    <location>
        <begin position="865"/>
        <end position="880"/>
    </location>
</feature>
<feature type="compositionally biased region" description="Polar residues" evidence="10">
    <location>
        <begin position="915"/>
        <end position="929"/>
    </location>
</feature>
<dbReference type="Gene3D" id="1.10.1410.10">
    <property type="match status" value="1"/>
</dbReference>
<keyword evidence="8" id="KW-0479">Metal-binding</keyword>
<feature type="region of interest" description="Disordered" evidence="10">
    <location>
        <begin position="808"/>
        <end position="847"/>
    </location>
</feature>
<evidence type="ECO:0000256" key="5">
    <source>
        <dbReference type="ARBA" id="ARBA00012388"/>
    </source>
</evidence>
<sequence length="1070" mass="113123">MTSSDASSGSAVREASSPKSGLPSPPSAATLATAASATSPRPLKPAARRASVDAPYHQGSRSGPTPLVLSGTPSSHSFLQAASSSSLNPPSSSSSSPTPSAGLPNLPLASSLLPWHHHQHQSKYGAPPSSSPASLASSPFEVAQQQGGALPGGSAALYPGRAASLPGSLHHHQSQSGGRHQQVPSHQHQQSLRSPHSSVYSGGGGGSSASSAAGGASLSMGAGYSPQTQQALHSPLMRANPQVRMANGANGTLPAGYYNLSGITSAHHHGQSSMSYERYTAELTNCIIAFLSPILPTEEEYRIKEATRRQLERLAAKVSPGAKLLAFGSMANGFALRNSDMDLCCLINRSGDQEVHPSASELVEMLSKVIREETDFNVLALPKARIPIIKISRGSTSELPYEISCDIGFENRLALENTRLLLSYAMVDPPRLRTLVLFLKVWTKRRKLNSPYTGTLSSYGYTLLVLFYLTHVKRPAVLPNLQRIPPTRPLAPEEVELNGHNIYFYDDMATLRKDWQSQNTENVAELLIDFFRYFAKEHPYSREVISLKTETGMFGKDAIMWNAELCIEDPFQHGYNVSRTVTKDGLYTIRGEFIRATRILQNRNQRVSAQLAELCEEREDFVARAPDTPPLRHRYQSANAPFNPHHHTYDSHSQQRRGNTVGSSGVGGSFAFEEMARGLGRQRGQMAYPTTAMLAPLSQSGGLSPLPHTSGLRVMRDASTPASRSTPRAGASVPPSTRSDDGNASGPPYEEGSRVAHASARTSPTFASAVPAGGQGNNALGEAWAFGSEIVFGSEKFRLHPHPRLASVAGGSTAAQNGSARSDTSANPQSATMTATGSSSSQPPYHVDLPATSLAAAAAATVGNRATRSFSDGQNRSQSLGRPYRAKGSTLGDIDGTLASLHLAVDEGTPMGDSGESSGRMSPTASSDAPSHLEADGGESFAPMQEYTAAWAEKQLRQQHASAGELDKQDSVSALGSLSTPVLNGESFEEPVSGQHTSAEMVIGSPLSAKGHVHGPGLGQSASPLVNGRAAAYAGGMNNAPADDAGSDLSEGVLDELSRVSEMDPRELEG</sequence>
<feature type="region of interest" description="Disordered" evidence="10">
    <location>
        <begin position="1"/>
        <end position="233"/>
    </location>
</feature>
<dbReference type="RefSeq" id="XP_025348333.1">
    <property type="nucleotide sequence ID" value="XM_025492433.1"/>
</dbReference>
<feature type="compositionally biased region" description="Low complexity" evidence="10">
    <location>
        <begin position="164"/>
        <end position="191"/>
    </location>
</feature>
<evidence type="ECO:0000256" key="4">
    <source>
        <dbReference type="ARBA" id="ARBA00008593"/>
    </source>
</evidence>
<evidence type="ECO:0000256" key="10">
    <source>
        <dbReference type="SAM" id="MobiDB-lite"/>
    </source>
</evidence>
<dbReference type="GO" id="GO:0005737">
    <property type="term" value="C:cytoplasm"/>
    <property type="evidence" value="ECO:0007669"/>
    <property type="project" value="UniProtKB-SubCell"/>
</dbReference>
<evidence type="ECO:0000256" key="7">
    <source>
        <dbReference type="ARBA" id="ARBA00022679"/>
    </source>
</evidence>
<dbReference type="SUPFAM" id="SSF81301">
    <property type="entry name" value="Nucleotidyltransferase"/>
    <property type="match status" value="1"/>
</dbReference>
<dbReference type="InterPro" id="IPR043519">
    <property type="entry name" value="NT_sf"/>
</dbReference>
<evidence type="ECO:0000256" key="1">
    <source>
        <dbReference type="ARBA" id="ARBA00001936"/>
    </source>
</evidence>
<dbReference type="EC" id="2.7.7.19" evidence="5"/>
<accession>A0A316U9U0</accession>
<keyword evidence="6" id="KW-0963">Cytoplasm</keyword>
<dbReference type="EMBL" id="KZ819326">
    <property type="protein sequence ID" value="PWN21173.1"/>
    <property type="molecule type" value="Genomic_DNA"/>
</dbReference>
<dbReference type="Pfam" id="PF22600">
    <property type="entry name" value="MTPAP-like_central"/>
    <property type="match status" value="1"/>
</dbReference>
<feature type="compositionally biased region" description="Low complexity" evidence="10">
    <location>
        <begin position="830"/>
        <end position="841"/>
    </location>
</feature>
<dbReference type="SUPFAM" id="SSF81631">
    <property type="entry name" value="PAP/OAS1 substrate-binding domain"/>
    <property type="match status" value="1"/>
</dbReference>
<comment type="similarity">
    <text evidence="4">Belongs to the DNA polymerase type-B-like family.</text>
</comment>
<feature type="region of interest" description="Disordered" evidence="10">
    <location>
        <begin position="1034"/>
        <end position="1070"/>
    </location>
</feature>
<keyword evidence="14" id="KW-1185">Reference proteome</keyword>
<keyword evidence="7" id="KW-0808">Transferase</keyword>
<dbReference type="GO" id="GO:0046872">
    <property type="term" value="F:metal ion binding"/>
    <property type="evidence" value="ECO:0007669"/>
    <property type="project" value="UniProtKB-KW"/>
</dbReference>
<name>A0A316U9U0_9BASI</name>
<dbReference type="PANTHER" id="PTHR12271:SF40">
    <property type="entry name" value="POLY(A) RNA POLYMERASE GLD2"/>
    <property type="match status" value="1"/>
</dbReference>
<evidence type="ECO:0000256" key="2">
    <source>
        <dbReference type="ARBA" id="ARBA00001946"/>
    </source>
</evidence>
<dbReference type="InterPro" id="IPR054708">
    <property type="entry name" value="MTPAP-like_central"/>
</dbReference>
<dbReference type="GeneID" id="37014167"/>
<evidence type="ECO:0000256" key="3">
    <source>
        <dbReference type="ARBA" id="ARBA00004496"/>
    </source>
</evidence>